<evidence type="ECO:0000256" key="1">
    <source>
        <dbReference type="ARBA" id="ARBA00022737"/>
    </source>
</evidence>
<name>A0AAV9H7I1_9PEZI</name>
<evidence type="ECO:0000313" key="6">
    <source>
        <dbReference type="Proteomes" id="UP001321749"/>
    </source>
</evidence>
<evidence type="ECO:0000256" key="4">
    <source>
        <dbReference type="SAM" id="MobiDB-lite"/>
    </source>
</evidence>
<dbReference type="PROSITE" id="PS50088">
    <property type="entry name" value="ANK_REPEAT"/>
    <property type="match status" value="1"/>
</dbReference>
<dbReference type="Gene3D" id="1.25.40.20">
    <property type="entry name" value="Ankyrin repeat-containing domain"/>
    <property type="match status" value="2"/>
</dbReference>
<protein>
    <submittedName>
        <fullName evidence="5">Ankyrin repeat-containing domain protein</fullName>
    </submittedName>
</protein>
<dbReference type="PANTHER" id="PTHR24189:SF50">
    <property type="entry name" value="ANKYRIN REPEAT AND SOCS BOX PROTEIN 2"/>
    <property type="match status" value="1"/>
</dbReference>
<dbReference type="Proteomes" id="UP001321749">
    <property type="component" value="Unassembled WGS sequence"/>
</dbReference>
<feature type="region of interest" description="Disordered" evidence="4">
    <location>
        <begin position="573"/>
        <end position="593"/>
    </location>
</feature>
<proteinExistence type="predicted"/>
<dbReference type="AlphaFoldDB" id="A0AAV9H7I1"/>
<feature type="repeat" description="ANK" evidence="3">
    <location>
        <begin position="32"/>
        <end position="64"/>
    </location>
</feature>
<dbReference type="Pfam" id="PF12796">
    <property type="entry name" value="Ank_2"/>
    <property type="match status" value="1"/>
</dbReference>
<dbReference type="SMART" id="SM00248">
    <property type="entry name" value="ANK"/>
    <property type="match status" value="5"/>
</dbReference>
<reference evidence="5" key="1">
    <citation type="journal article" date="2023" name="Mol. Phylogenet. Evol.">
        <title>Genome-scale phylogeny and comparative genomics of the fungal order Sordariales.</title>
        <authorList>
            <person name="Hensen N."/>
            <person name="Bonometti L."/>
            <person name="Westerberg I."/>
            <person name="Brannstrom I.O."/>
            <person name="Guillou S."/>
            <person name="Cros-Aarteil S."/>
            <person name="Calhoun S."/>
            <person name="Haridas S."/>
            <person name="Kuo A."/>
            <person name="Mondo S."/>
            <person name="Pangilinan J."/>
            <person name="Riley R."/>
            <person name="LaButti K."/>
            <person name="Andreopoulos B."/>
            <person name="Lipzen A."/>
            <person name="Chen C."/>
            <person name="Yan M."/>
            <person name="Daum C."/>
            <person name="Ng V."/>
            <person name="Clum A."/>
            <person name="Steindorff A."/>
            <person name="Ohm R.A."/>
            <person name="Martin F."/>
            <person name="Silar P."/>
            <person name="Natvig D.O."/>
            <person name="Lalanne C."/>
            <person name="Gautier V."/>
            <person name="Ament-Velasquez S.L."/>
            <person name="Kruys A."/>
            <person name="Hutchinson M.I."/>
            <person name="Powell A.J."/>
            <person name="Barry K."/>
            <person name="Miller A.N."/>
            <person name="Grigoriev I.V."/>
            <person name="Debuchy R."/>
            <person name="Gladieux P."/>
            <person name="Hiltunen Thoren M."/>
            <person name="Johannesson H."/>
        </authorList>
    </citation>
    <scope>NUCLEOTIDE SEQUENCE</scope>
    <source>
        <strain evidence="5">PSN324</strain>
    </source>
</reference>
<dbReference type="InterPro" id="IPR036770">
    <property type="entry name" value="Ankyrin_rpt-contain_sf"/>
</dbReference>
<gene>
    <name evidence="5" type="ORF">QBC42DRAFT_280722</name>
</gene>
<accession>A0AAV9H7I1</accession>
<dbReference type="InterPro" id="IPR050745">
    <property type="entry name" value="Multifunctional_regulatory"/>
</dbReference>
<dbReference type="SUPFAM" id="SSF48403">
    <property type="entry name" value="Ankyrin repeat"/>
    <property type="match status" value="1"/>
</dbReference>
<reference evidence="5" key="2">
    <citation type="submission" date="2023-06" db="EMBL/GenBank/DDBJ databases">
        <authorList>
            <consortium name="Lawrence Berkeley National Laboratory"/>
            <person name="Mondo S.J."/>
            <person name="Hensen N."/>
            <person name="Bonometti L."/>
            <person name="Westerberg I."/>
            <person name="Brannstrom I.O."/>
            <person name="Guillou S."/>
            <person name="Cros-Aarteil S."/>
            <person name="Calhoun S."/>
            <person name="Haridas S."/>
            <person name="Kuo A."/>
            <person name="Pangilinan J."/>
            <person name="Riley R."/>
            <person name="Labutti K."/>
            <person name="Andreopoulos B."/>
            <person name="Lipzen A."/>
            <person name="Chen C."/>
            <person name="Yanf M."/>
            <person name="Daum C."/>
            <person name="Ng V."/>
            <person name="Clum A."/>
            <person name="Steindorff A."/>
            <person name="Ohm R."/>
            <person name="Martin F."/>
            <person name="Silar P."/>
            <person name="Natvig D."/>
            <person name="Lalanne C."/>
            <person name="Gautier V."/>
            <person name="Ament-Velasquez S.L."/>
            <person name="Kruys A."/>
            <person name="Hutchinson M.I."/>
            <person name="Powell A.J."/>
            <person name="Barry K."/>
            <person name="Miller A.N."/>
            <person name="Grigoriev I.V."/>
            <person name="Debuchy R."/>
            <person name="Gladieux P."/>
            <person name="Thoren M.H."/>
            <person name="Johannesson H."/>
        </authorList>
    </citation>
    <scope>NUCLEOTIDE SEQUENCE</scope>
    <source>
        <strain evidence="5">PSN324</strain>
    </source>
</reference>
<dbReference type="EMBL" id="MU865175">
    <property type="protein sequence ID" value="KAK4456707.1"/>
    <property type="molecule type" value="Genomic_DNA"/>
</dbReference>
<evidence type="ECO:0000256" key="2">
    <source>
        <dbReference type="ARBA" id="ARBA00023043"/>
    </source>
</evidence>
<evidence type="ECO:0000313" key="5">
    <source>
        <dbReference type="EMBL" id="KAK4456707.1"/>
    </source>
</evidence>
<organism evidence="5 6">
    <name type="scientific">Cladorrhinum samala</name>
    <dbReference type="NCBI Taxonomy" id="585594"/>
    <lineage>
        <taxon>Eukaryota</taxon>
        <taxon>Fungi</taxon>
        <taxon>Dikarya</taxon>
        <taxon>Ascomycota</taxon>
        <taxon>Pezizomycotina</taxon>
        <taxon>Sordariomycetes</taxon>
        <taxon>Sordariomycetidae</taxon>
        <taxon>Sordariales</taxon>
        <taxon>Podosporaceae</taxon>
        <taxon>Cladorrhinum</taxon>
    </lineage>
</organism>
<evidence type="ECO:0000256" key="3">
    <source>
        <dbReference type="PROSITE-ProRule" id="PRU00023"/>
    </source>
</evidence>
<feature type="compositionally biased region" description="Acidic residues" evidence="4">
    <location>
        <begin position="577"/>
        <end position="586"/>
    </location>
</feature>
<dbReference type="InterPro" id="IPR002110">
    <property type="entry name" value="Ankyrin_rpt"/>
</dbReference>
<keyword evidence="6" id="KW-1185">Reference proteome</keyword>
<dbReference type="PANTHER" id="PTHR24189">
    <property type="entry name" value="MYOTROPHIN"/>
    <property type="match status" value="1"/>
</dbReference>
<sequence>MRAAMNDFSADMIRLILDFSGVDIDQCDMMADDKTALMFAAQSHNPVTLGALLDAGAEVNFTNHAQFTALDYAELNTNDVSESSTQTAPSQERKLEVVRLLLENGANIGLLDLGKLHGVRDWNSEPGVRPFSKSVLYRDMDQYLRDPERDVPLQYVLEHSTRANLSEESWQRAVESLFPMAMRSTCPLERKVALCKLLADFGKRHGYLIDDHLTNGLEKAILQNIESNNQEFIDLFFALGDEYGVSTHSGVFTREAMLVVALLASDPSVRKHPLTETIWKLLEDPKCGLVGRIPQYFGATLLHLACDILPAPEPVIKLLSSDGPSWDPNSVTVLGQTPLMLLIDRQHLVPEIHEAAKVLLSLGADPCRKPDRDPDVLRAQRDTTNLLRPRNGERISRCALGLINRYKLAMDVHNRHDARTAYRNRLMPNSDSVLEVAIKRDRVTFIQEFAKYQPFTAQQSDHITRLGFHFNTLFSDFRVKDCLADYTMLHALLQLGWLPDIAATRHRQHVLPTAFTRMLSRASNLKRFTMTDLSEHQLSNLQFLVLAQLGRDLACLTAFVRAGADVNLSASAADFPDSSDDKDDQDNGPWWTDPRNYMSFVQVFERFQTDAEEDDQKLVKAAVRNAFAVEEDTAGLKTIRCRLPESPELDEWLIGEFPSCANPIMNWVMGWLDQVPEEGRKVAEWLWRPWRLVDGNVRMIARMPRIGKSGRARRPS</sequence>
<comment type="caution">
    <text evidence="5">The sequence shown here is derived from an EMBL/GenBank/DDBJ whole genome shotgun (WGS) entry which is preliminary data.</text>
</comment>
<keyword evidence="1" id="KW-0677">Repeat</keyword>
<keyword evidence="2 3" id="KW-0040">ANK repeat</keyword>